<dbReference type="OMA" id="PHFETSK"/>
<sequence>MSQHHEKRKAFMFVRYPEASGPKSIMKHLGSFFIFHYSYDISDLLKESFSLVVIPGGTAKKQAKDLGSEGLAIIKKFVSDGGSYLGICAGGYLACFSELKLLENVEFILPKKKSNFKGNIKVSLSKQTEDSMENSEATVYYQNGPVFNVGNDSNISILATIVESGEIEWPDMIGKPCVVYGRSGRGKVLLMGPHFETSKGTSQLFVTFANKLIDET</sequence>
<dbReference type="KEGG" id="ngr:NAEGRDRAFT_69033"/>
<dbReference type="InterPro" id="IPR029062">
    <property type="entry name" value="Class_I_gatase-like"/>
</dbReference>
<evidence type="ECO:0000259" key="1">
    <source>
        <dbReference type="Pfam" id="PF09825"/>
    </source>
</evidence>
<name>D2VJG8_NAEGR</name>
<dbReference type="VEuPathDB" id="AmoebaDB:NAEGRDRAFT_69033"/>
<keyword evidence="3" id="KW-1185">Reference proteome</keyword>
<dbReference type="Gene3D" id="3.40.50.880">
    <property type="match status" value="1"/>
</dbReference>
<dbReference type="AlphaFoldDB" id="D2VJG8"/>
<dbReference type="SUPFAM" id="SSF52317">
    <property type="entry name" value="Class I glutamine amidotransferase-like"/>
    <property type="match status" value="1"/>
</dbReference>
<dbReference type="GeneID" id="8852090"/>
<feature type="domain" description="Biotin-protein ligase N-terminal" evidence="1">
    <location>
        <begin position="47"/>
        <end position="95"/>
    </location>
</feature>
<accession>D2VJG8</accession>
<dbReference type="EMBL" id="GG738876">
    <property type="protein sequence ID" value="EFC42943.1"/>
    <property type="molecule type" value="Genomic_DNA"/>
</dbReference>
<dbReference type="OrthoDB" id="10250105at2759"/>
<protein>
    <submittedName>
        <fullName evidence="2">Predicted protein</fullName>
    </submittedName>
</protein>
<evidence type="ECO:0000313" key="3">
    <source>
        <dbReference type="Proteomes" id="UP000006671"/>
    </source>
</evidence>
<dbReference type="RefSeq" id="XP_002675687.1">
    <property type="nucleotide sequence ID" value="XM_002675641.1"/>
</dbReference>
<gene>
    <name evidence="2" type="ORF">NAEGRDRAFT_69033</name>
</gene>
<reference evidence="2 3" key="1">
    <citation type="journal article" date="2010" name="Cell">
        <title>The genome of Naegleria gruberi illuminates early eukaryotic versatility.</title>
        <authorList>
            <person name="Fritz-Laylin L.K."/>
            <person name="Prochnik S.E."/>
            <person name="Ginger M.L."/>
            <person name="Dacks J.B."/>
            <person name="Carpenter M.L."/>
            <person name="Field M.C."/>
            <person name="Kuo A."/>
            <person name="Paredez A."/>
            <person name="Chapman J."/>
            <person name="Pham J."/>
            <person name="Shu S."/>
            <person name="Neupane R."/>
            <person name="Cipriano M."/>
            <person name="Mancuso J."/>
            <person name="Tu H."/>
            <person name="Salamov A."/>
            <person name="Lindquist E."/>
            <person name="Shapiro H."/>
            <person name="Lucas S."/>
            <person name="Grigoriev I.V."/>
            <person name="Cande W.Z."/>
            <person name="Fulton C."/>
            <person name="Rokhsar D.S."/>
            <person name="Dawson S.C."/>
        </authorList>
    </citation>
    <scope>NUCLEOTIDE SEQUENCE [LARGE SCALE GENOMIC DNA]</scope>
    <source>
        <strain evidence="2 3">NEG-M</strain>
    </source>
</reference>
<dbReference type="eggNOG" id="ENOG502T0G1">
    <property type="taxonomic scope" value="Eukaryota"/>
</dbReference>
<dbReference type="InParanoid" id="D2VJG8"/>
<dbReference type="Pfam" id="PF09825">
    <property type="entry name" value="BPL_N"/>
    <property type="match status" value="2"/>
</dbReference>
<feature type="domain" description="Biotin-protein ligase N-terminal" evidence="1">
    <location>
        <begin position="120"/>
        <end position="199"/>
    </location>
</feature>
<organism evidence="3">
    <name type="scientific">Naegleria gruberi</name>
    <name type="common">Amoeba</name>
    <dbReference type="NCBI Taxonomy" id="5762"/>
    <lineage>
        <taxon>Eukaryota</taxon>
        <taxon>Discoba</taxon>
        <taxon>Heterolobosea</taxon>
        <taxon>Tetramitia</taxon>
        <taxon>Eutetramitia</taxon>
        <taxon>Vahlkampfiidae</taxon>
        <taxon>Naegleria</taxon>
    </lineage>
</organism>
<dbReference type="InterPro" id="IPR019197">
    <property type="entry name" value="Biotin-prot_ligase_N"/>
</dbReference>
<proteinExistence type="predicted"/>
<dbReference type="STRING" id="5762.D2VJG8"/>
<dbReference type="Proteomes" id="UP000006671">
    <property type="component" value="Unassembled WGS sequence"/>
</dbReference>
<evidence type="ECO:0000313" key="2">
    <source>
        <dbReference type="EMBL" id="EFC42943.1"/>
    </source>
</evidence>